<name>C9Z4I8_STRSW</name>
<feature type="compositionally biased region" description="Basic and acidic residues" evidence="1">
    <location>
        <begin position="1"/>
        <end position="13"/>
    </location>
</feature>
<sequence length="103" mass="11249">MTARAHASDDTTTERSGLVAIDPEHPVHHGELAELRRRLDVAHTRVEGGLTLLSHRAEQSAKELDDLHTRVVTLEHARWPLPAVAALTSLGALVVSVWQALGR</sequence>
<protein>
    <submittedName>
        <fullName evidence="3">Putative membrane protein</fullName>
    </submittedName>
</protein>
<dbReference type="eggNOG" id="ENOG50348VZ">
    <property type="taxonomic scope" value="Bacteria"/>
</dbReference>
<keyword evidence="2" id="KW-1133">Transmembrane helix</keyword>
<reference evidence="3 4" key="1">
    <citation type="journal article" date="2010" name="Mol. Plant Microbe Interact.">
        <title>Streptomyces scabies 87-22 contains a coronafacic acid-like biosynthetic cluster that contributes to plant-microbe interactions.</title>
        <authorList>
            <person name="Bignell D.R."/>
            <person name="Seipke R.F."/>
            <person name="Huguet-Tapia J.C."/>
            <person name="Chambers A.H."/>
            <person name="Parry R.J."/>
            <person name="Loria R."/>
        </authorList>
    </citation>
    <scope>NUCLEOTIDE SEQUENCE [LARGE SCALE GENOMIC DNA]</scope>
    <source>
        <strain evidence="3 4">87.22</strain>
    </source>
</reference>
<evidence type="ECO:0000256" key="1">
    <source>
        <dbReference type="SAM" id="MobiDB-lite"/>
    </source>
</evidence>
<evidence type="ECO:0000256" key="2">
    <source>
        <dbReference type="SAM" id="Phobius"/>
    </source>
</evidence>
<dbReference type="EMBL" id="FN554889">
    <property type="protein sequence ID" value="CBG74390.1"/>
    <property type="molecule type" value="Genomic_DNA"/>
</dbReference>
<evidence type="ECO:0000313" key="4">
    <source>
        <dbReference type="Proteomes" id="UP000001444"/>
    </source>
</evidence>
<accession>C9Z4I8</accession>
<dbReference type="KEGG" id="scb:SCAB_74061"/>
<dbReference type="Proteomes" id="UP000001444">
    <property type="component" value="Chromosome"/>
</dbReference>
<organism evidence="3 4">
    <name type="scientific">Streptomyces scabiei (strain 87.22)</name>
    <dbReference type="NCBI Taxonomy" id="680198"/>
    <lineage>
        <taxon>Bacteria</taxon>
        <taxon>Bacillati</taxon>
        <taxon>Actinomycetota</taxon>
        <taxon>Actinomycetes</taxon>
        <taxon>Kitasatosporales</taxon>
        <taxon>Streptomycetaceae</taxon>
        <taxon>Streptomyces</taxon>
    </lineage>
</organism>
<keyword evidence="4" id="KW-1185">Reference proteome</keyword>
<keyword evidence="2" id="KW-0812">Transmembrane</keyword>
<keyword evidence="2" id="KW-0472">Membrane</keyword>
<gene>
    <name evidence="3" type="ordered locus">SCAB_74061</name>
</gene>
<dbReference type="AlphaFoldDB" id="C9Z4I8"/>
<proteinExistence type="predicted"/>
<dbReference type="HOGENOM" id="CLU_171149_0_0_11"/>
<feature type="region of interest" description="Disordered" evidence="1">
    <location>
        <begin position="1"/>
        <end position="20"/>
    </location>
</feature>
<feature type="transmembrane region" description="Helical" evidence="2">
    <location>
        <begin position="79"/>
        <end position="101"/>
    </location>
</feature>
<evidence type="ECO:0000313" key="3">
    <source>
        <dbReference type="EMBL" id="CBG74390.1"/>
    </source>
</evidence>